<evidence type="ECO:0008006" key="9">
    <source>
        <dbReference type="Google" id="ProtNLM"/>
    </source>
</evidence>
<feature type="region of interest" description="Disordered" evidence="4">
    <location>
        <begin position="27"/>
        <end position="46"/>
    </location>
</feature>
<proteinExistence type="predicted"/>
<evidence type="ECO:0000256" key="1">
    <source>
        <dbReference type="ARBA" id="ARBA00022741"/>
    </source>
</evidence>
<evidence type="ECO:0000256" key="4">
    <source>
        <dbReference type="SAM" id="MobiDB-lite"/>
    </source>
</evidence>
<dbReference type="GO" id="GO:0016887">
    <property type="term" value="F:ATP hydrolysis activity"/>
    <property type="evidence" value="ECO:0007669"/>
    <property type="project" value="InterPro"/>
</dbReference>
<reference evidence="7 8" key="1">
    <citation type="journal article" date="2016" name="Nat. Commun.">
        <title>Thousands of microbial genomes shed light on interconnected biogeochemical processes in an aquifer system.</title>
        <authorList>
            <person name="Anantharaman K."/>
            <person name="Brown C.T."/>
            <person name="Hug L.A."/>
            <person name="Sharon I."/>
            <person name="Castelle C.J."/>
            <person name="Probst A.J."/>
            <person name="Thomas B.C."/>
            <person name="Singh A."/>
            <person name="Wilkins M.J."/>
            <person name="Karaoz U."/>
            <person name="Brodie E.L."/>
            <person name="Williams K.H."/>
            <person name="Hubbard S.S."/>
            <person name="Banfield J.F."/>
        </authorList>
    </citation>
    <scope>NUCLEOTIDE SEQUENCE [LARGE SCALE GENOMIC DNA]</scope>
</reference>
<name>A0A1G2QRE0_9BACT</name>
<dbReference type="InterPro" id="IPR003959">
    <property type="entry name" value="ATPase_AAA_core"/>
</dbReference>
<dbReference type="Gene3D" id="1.10.8.60">
    <property type="match status" value="1"/>
</dbReference>
<dbReference type="AlphaFoldDB" id="A0A1G2QRE0"/>
<evidence type="ECO:0000259" key="5">
    <source>
        <dbReference type="SMART" id="SM00382"/>
    </source>
</evidence>
<dbReference type="SMART" id="SM00382">
    <property type="entry name" value="AAA"/>
    <property type="match status" value="1"/>
</dbReference>
<dbReference type="Gene3D" id="3.40.50.300">
    <property type="entry name" value="P-loop containing nucleotide triphosphate hydrolases"/>
    <property type="match status" value="1"/>
</dbReference>
<organism evidence="7 8">
    <name type="scientific">Candidatus Wildermuthbacteria bacterium GWA2_46_15</name>
    <dbReference type="NCBI Taxonomy" id="1802443"/>
    <lineage>
        <taxon>Bacteria</taxon>
        <taxon>Candidatus Wildermuthiibacteriota</taxon>
    </lineage>
</organism>
<dbReference type="SMART" id="SM01086">
    <property type="entry name" value="ClpB_D2-small"/>
    <property type="match status" value="1"/>
</dbReference>
<dbReference type="PANTHER" id="PTHR48102">
    <property type="entry name" value="ATP-DEPENDENT CLP PROTEASE ATP-BINDING SUBUNIT CLPX-LIKE, MITOCHONDRIAL-RELATED"/>
    <property type="match status" value="1"/>
</dbReference>
<dbReference type="Proteomes" id="UP000179245">
    <property type="component" value="Unassembled WGS sequence"/>
</dbReference>
<keyword evidence="1" id="KW-0547">Nucleotide-binding</keyword>
<feature type="domain" description="AAA+ ATPase" evidence="5">
    <location>
        <begin position="235"/>
        <end position="392"/>
    </location>
</feature>
<evidence type="ECO:0000256" key="2">
    <source>
        <dbReference type="ARBA" id="ARBA00022840"/>
    </source>
</evidence>
<dbReference type="GO" id="GO:0051603">
    <property type="term" value="P:proteolysis involved in protein catabolic process"/>
    <property type="evidence" value="ECO:0007669"/>
    <property type="project" value="TreeGrafter"/>
</dbReference>
<dbReference type="SUPFAM" id="SSF52540">
    <property type="entry name" value="P-loop containing nucleoside triphosphate hydrolases"/>
    <property type="match status" value="1"/>
</dbReference>
<dbReference type="STRING" id="1802443.A2117_01280"/>
<keyword evidence="2" id="KW-0067">ATP-binding</keyword>
<dbReference type="InterPro" id="IPR050052">
    <property type="entry name" value="ATP-dep_Clp_protease_ClpX"/>
</dbReference>
<dbReference type="GO" id="GO:0005524">
    <property type="term" value="F:ATP binding"/>
    <property type="evidence" value="ECO:0007669"/>
    <property type="project" value="UniProtKB-KW"/>
</dbReference>
<dbReference type="PANTHER" id="PTHR48102:SF7">
    <property type="entry name" value="ATP-DEPENDENT CLP PROTEASE ATP-BINDING SUBUNIT CLPX-LIKE, MITOCHONDRIAL"/>
    <property type="match status" value="1"/>
</dbReference>
<feature type="domain" description="Clp ATPase C-terminal" evidence="6">
    <location>
        <begin position="434"/>
        <end position="524"/>
    </location>
</feature>
<accession>A0A1G2QRE0</accession>
<protein>
    <recommendedName>
        <fullName evidence="9">AAA+ ATPase domain-containing protein</fullName>
    </recommendedName>
</protein>
<keyword evidence="3" id="KW-0143">Chaperone</keyword>
<gene>
    <name evidence="7" type="ORF">A2117_01280</name>
</gene>
<dbReference type="EMBL" id="MHTO01000004">
    <property type="protein sequence ID" value="OHA62729.1"/>
    <property type="molecule type" value="Genomic_DNA"/>
</dbReference>
<dbReference type="InterPro" id="IPR019489">
    <property type="entry name" value="Clp_ATPase_C"/>
</dbReference>
<evidence type="ECO:0000313" key="8">
    <source>
        <dbReference type="Proteomes" id="UP000179245"/>
    </source>
</evidence>
<evidence type="ECO:0000256" key="3">
    <source>
        <dbReference type="ARBA" id="ARBA00023186"/>
    </source>
</evidence>
<dbReference type="InterPro" id="IPR003593">
    <property type="entry name" value="AAA+_ATPase"/>
</dbReference>
<feature type="region of interest" description="Disordered" evidence="4">
    <location>
        <begin position="508"/>
        <end position="527"/>
    </location>
</feature>
<evidence type="ECO:0000259" key="6">
    <source>
        <dbReference type="SMART" id="SM01086"/>
    </source>
</evidence>
<comment type="caution">
    <text evidence="7">The sequence shown here is derived from an EMBL/GenBank/DDBJ whole genome shotgun (WGS) entry which is preliminary data.</text>
</comment>
<evidence type="ECO:0000313" key="7">
    <source>
        <dbReference type="EMBL" id="OHA62729.1"/>
    </source>
</evidence>
<sequence length="527" mass="57917">MKNKKTFSSNQQYLSAFFTLVGMKKRGPWEEPSDRPVPPRQGPLKPLELPDNQLLIEDFQLKVKRTLKAGVDLPLERLGKKHKLSFPEKAVLAYFAGTELYRAHVELGGMIATFECKSVAPAFETAQLICPGSTLIKKKLVMTGLRDFPGRFCPDEASLAGKIFTLITGLELKKEPKPKRQAPVQSASAPAVIYEKLGEYVVGQEDAKRAISAGVYLHLKRTKLNAHRPKGQKLAKSNILIIGPTGSGKTHICRTLADALNLPFHIADATQYTETGFVGRTVEEMLLDLHKGKDLAPSAHGIIYIDEIDKIAAQNIGKGHSGNRDVSGKSVQEELLKILEGGEITCERQRGHEMQKTIDASNVFFMAGGAFQGLEEIIAQRLKKKAIGFRGTSGETPIETGALLKQVLPEDLIAYGFMPEFIGRFPVIAVLDRLTKVDLVNIITGTKNSILNQYRAVIEETGMPVEIPEDMPERVAEAALKRDLGARAIKGIMEKWLMEEIFRRTGASPAHLPPAEEARKKLSSAGG</sequence>
<dbReference type="Pfam" id="PF07724">
    <property type="entry name" value="AAA_2"/>
    <property type="match status" value="1"/>
</dbReference>
<dbReference type="InterPro" id="IPR027417">
    <property type="entry name" value="P-loop_NTPase"/>
</dbReference>